<dbReference type="AlphaFoldDB" id="A0A3A5K8X6"/>
<dbReference type="Proteomes" id="UP000272706">
    <property type="component" value="Unassembled WGS sequence"/>
</dbReference>
<sequence length="98" mass="11129">MARRWRRVAMDADIMDFGVSAIIRISHGTKGDPMASVERMEWFEPDGHEHTGYADAVTDRRRPAAEVLAEYRKTTAVVAVESEDLWDVAWGELGSEHR</sequence>
<organism evidence="1 2">
    <name type="scientific">Mesorhizobium waimense</name>
    <dbReference type="NCBI Taxonomy" id="1300307"/>
    <lineage>
        <taxon>Bacteria</taxon>
        <taxon>Pseudomonadati</taxon>
        <taxon>Pseudomonadota</taxon>
        <taxon>Alphaproteobacteria</taxon>
        <taxon>Hyphomicrobiales</taxon>
        <taxon>Phyllobacteriaceae</taxon>
        <taxon>Mesorhizobium</taxon>
    </lineage>
</organism>
<protein>
    <submittedName>
        <fullName evidence="1">Uncharacterized protein</fullName>
    </submittedName>
</protein>
<keyword evidence="2" id="KW-1185">Reference proteome</keyword>
<comment type="caution">
    <text evidence="1">The sequence shown here is derived from an EMBL/GenBank/DDBJ whole genome shotgun (WGS) entry which is preliminary data.</text>
</comment>
<name>A0A3A5K8X6_9HYPH</name>
<dbReference type="EMBL" id="QZWZ01000034">
    <property type="protein sequence ID" value="RJT30810.1"/>
    <property type="molecule type" value="Genomic_DNA"/>
</dbReference>
<proteinExistence type="predicted"/>
<reference evidence="1 2" key="1">
    <citation type="submission" date="2018-09" db="EMBL/GenBank/DDBJ databases">
        <title>Mesorhizobium carmichaelinearum sp. nov. isolated from Carmichaelinea spp. root nodules in New Zealand.</title>
        <authorList>
            <person name="De Meyer S.E."/>
        </authorList>
    </citation>
    <scope>NUCLEOTIDE SEQUENCE [LARGE SCALE GENOMIC DNA]</scope>
    <source>
        <strain evidence="1 2">ICMP19557</strain>
    </source>
</reference>
<accession>A0A3A5K8X6</accession>
<gene>
    <name evidence="1" type="ORF">D3227_29880</name>
</gene>
<evidence type="ECO:0000313" key="2">
    <source>
        <dbReference type="Proteomes" id="UP000272706"/>
    </source>
</evidence>
<evidence type="ECO:0000313" key="1">
    <source>
        <dbReference type="EMBL" id="RJT30810.1"/>
    </source>
</evidence>